<sequence>MKKMLFGDTWATYWMKFMSKCHFLYDHYERIKSSPEKEVSDEILTEERAGLEKDGSKPLMEKAASLKKSDELHGFLDTREEDREESDIFLAMSLREVLHISCSLTEEVNRISERILTLDLDLLNNDPTLKENGIHIVSICSLPDQISDD</sequence>
<dbReference type="Proteomes" id="UP000694844">
    <property type="component" value="Chromosome 8"/>
</dbReference>
<dbReference type="AlphaFoldDB" id="A0A8B8B1Z7"/>
<keyword evidence="1" id="KW-1185">Reference proteome</keyword>
<dbReference type="RefSeq" id="XP_022297434.1">
    <property type="nucleotide sequence ID" value="XM_022441726.1"/>
</dbReference>
<evidence type="ECO:0000313" key="1">
    <source>
        <dbReference type="Proteomes" id="UP000694844"/>
    </source>
</evidence>
<dbReference type="GeneID" id="111106867"/>
<organism evidence="1 4">
    <name type="scientific">Crassostrea virginica</name>
    <name type="common">Eastern oyster</name>
    <dbReference type="NCBI Taxonomy" id="6565"/>
    <lineage>
        <taxon>Eukaryota</taxon>
        <taxon>Metazoa</taxon>
        <taxon>Spiralia</taxon>
        <taxon>Lophotrochozoa</taxon>
        <taxon>Mollusca</taxon>
        <taxon>Bivalvia</taxon>
        <taxon>Autobranchia</taxon>
        <taxon>Pteriomorphia</taxon>
        <taxon>Ostreida</taxon>
        <taxon>Ostreoidea</taxon>
        <taxon>Ostreidae</taxon>
        <taxon>Crassostrea</taxon>
    </lineage>
</organism>
<dbReference type="KEGG" id="cvn:111106867"/>
<evidence type="ECO:0000313" key="3">
    <source>
        <dbReference type="RefSeq" id="XP_022297436.1"/>
    </source>
</evidence>
<proteinExistence type="predicted"/>
<gene>
    <name evidence="2 3 4" type="primary">LOC111106867</name>
</gene>
<dbReference type="RefSeq" id="XP_022297436.1">
    <property type="nucleotide sequence ID" value="XM_022441728.1"/>
</dbReference>
<evidence type="ECO:0000313" key="4">
    <source>
        <dbReference type="RefSeq" id="XP_022297437.1"/>
    </source>
</evidence>
<dbReference type="RefSeq" id="XP_022297437.1">
    <property type="nucleotide sequence ID" value="XM_022441729.1"/>
</dbReference>
<name>A0A8B8B1Z7_CRAVI</name>
<reference evidence="2 3" key="1">
    <citation type="submission" date="2025-04" db="UniProtKB">
        <authorList>
            <consortium name="RefSeq"/>
        </authorList>
    </citation>
    <scope>IDENTIFICATION</scope>
    <source>
        <tissue evidence="2 3">Whole sample</tissue>
    </source>
</reference>
<accession>A0A8B8B1Z7</accession>
<evidence type="ECO:0000313" key="2">
    <source>
        <dbReference type="RefSeq" id="XP_022297434.1"/>
    </source>
</evidence>
<protein>
    <submittedName>
        <fullName evidence="2 3">Uncharacterized protein LOC111106867</fullName>
    </submittedName>
</protein>